<feature type="compositionally biased region" description="Low complexity" evidence="1">
    <location>
        <begin position="50"/>
        <end position="66"/>
    </location>
</feature>
<sequence length="66" mass="7147">MCKYCSVDSCTYPTPPLRSLGWTNGTPSPPPNVDRILSYPISTPPPTPPSLLTFTSLSTYPPSSNF</sequence>
<evidence type="ECO:0000313" key="3">
    <source>
        <dbReference type="Proteomes" id="UP000275078"/>
    </source>
</evidence>
<reference evidence="2 3" key="1">
    <citation type="journal article" date="2018" name="Nat. Ecol. Evol.">
        <title>Pezizomycetes genomes reveal the molecular basis of ectomycorrhizal truffle lifestyle.</title>
        <authorList>
            <person name="Murat C."/>
            <person name="Payen T."/>
            <person name="Noel B."/>
            <person name="Kuo A."/>
            <person name="Morin E."/>
            <person name="Chen J."/>
            <person name="Kohler A."/>
            <person name="Krizsan K."/>
            <person name="Balestrini R."/>
            <person name="Da Silva C."/>
            <person name="Montanini B."/>
            <person name="Hainaut M."/>
            <person name="Levati E."/>
            <person name="Barry K.W."/>
            <person name="Belfiori B."/>
            <person name="Cichocki N."/>
            <person name="Clum A."/>
            <person name="Dockter R.B."/>
            <person name="Fauchery L."/>
            <person name="Guy J."/>
            <person name="Iotti M."/>
            <person name="Le Tacon F."/>
            <person name="Lindquist E.A."/>
            <person name="Lipzen A."/>
            <person name="Malagnac F."/>
            <person name="Mello A."/>
            <person name="Molinier V."/>
            <person name="Miyauchi S."/>
            <person name="Poulain J."/>
            <person name="Riccioni C."/>
            <person name="Rubini A."/>
            <person name="Sitrit Y."/>
            <person name="Splivallo R."/>
            <person name="Traeger S."/>
            <person name="Wang M."/>
            <person name="Zifcakova L."/>
            <person name="Wipf D."/>
            <person name="Zambonelli A."/>
            <person name="Paolocci F."/>
            <person name="Nowrousian M."/>
            <person name="Ottonello S."/>
            <person name="Baldrian P."/>
            <person name="Spatafora J.W."/>
            <person name="Henrissat B."/>
            <person name="Nagy L.G."/>
            <person name="Aury J.M."/>
            <person name="Wincker P."/>
            <person name="Grigoriev I.V."/>
            <person name="Bonfante P."/>
            <person name="Martin F.M."/>
        </authorList>
    </citation>
    <scope>NUCLEOTIDE SEQUENCE [LARGE SCALE GENOMIC DNA]</scope>
    <source>
        <strain evidence="2 3">RN42</strain>
    </source>
</reference>
<keyword evidence="3" id="KW-1185">Reference proteome</keyword>
<accession>A0A3N4IBQ4</accession>
<gene>
    <name evidence="2" type="ORF">BJ508DRAFT_80906</name>
</gene>
<proteinExistence type="predicted"/>
<protein>
    <submittedName>
        <fullName evidence="2">Uncharacterized protein</fullName>
    </submittedName>
</protein>
<evidence type="ECO:0000313" key="2">
    <source>
        <dbReference type="EMBL" id="RPA82877.1"/>
    </source>
</evidence>
<evidence type="ECO:0000256" key="1">
    <source>
        <dbReference type="SAM" id="MobiDB-lite"/>
    </source>
</evidence>
<dbReference type="AlphaFoldDB" id="A0A3N4IBQ4"/>
<feature type="region of interest" description="Disordered" evidence="1">
    <location>
        <begin position="41"/>
        <end position="66"/>
    </location>
</feature>
<organism evidence="2 3">
    <name type="scientific">Ascobolus immersus RN42</name>
    <dbReference type="NCBI Taxonomy" id="1160509"/>
    <lineage>
        <taxon>Eukaryota</taxon>
        <taxon>Fungi</taxon>
        <taxon>Dikarya</taxon>
        <taxon>Ascomycota</taxon>
        <taxon>Pezizomycotina</taxon>
        <taxon>Pezizomycetes</taxon>
        <taxon>Pezizales</taxon>
        <taxon>Ascobolaceae</taxon>
        <taxon>Ascobolus</taxon>
    </lineage>
</organism>
<name>A0A3N4IBQ4_ASCIM</name>
<dbReference type="Proteomes" id="UP000275078">
    <property type="component" value="Unassembled WGS sequence"/>
</dbReference>
<dbReference type="EMBL" id="ML119668">
    <property type="protein sequence ID" value="RPA82877.1"/>
    <property type="molecule type" value="Genomic_DNA"/>
</dbReference>